<feature type="transmembrane region" description="Helical" evidence="8">
    <location>
        <begin position="241"/>
        <end position="266"/>
    </location>
</feature>
<gene>
    <name evidence="10" type="ORF">ACFOHH_08680</name>
</gene>
<keyword evidence="7 8" id="KW-0472">Membrane</keyword>
<feature type="domain" description="ABC transmembrane type-1" evidence="9">
    <location>
        <begin position="58"/>
        <end position="262"/>
    </location>
</feature>
<feature type="transmembrane region" description="Helical" evidence="8">
    <location>
        <begin position="134"/>
        <end position="162"/>
    </location>
</feature>
<accession>A0ABV7DFB6</accession>
<feature type="transmembrane region" description="Helical" evidence="8">
    <location>
        <begin position="197"/>
        <end position="220"/>
    </location>
</feature>
<evidence type="ECO:0000256" key="1">
    <source>
        <dbReference type="ARBA" id="ARBA00004651"/>
    </source>
</evidence>
<dbReference type="InterPro" id="IPR035906">
    <property type="entry name" value="MetI-like_sf"/>
</dbReference>
<sequence length="278" mass="29997">MLNDTRLRWLILFVPVAVLGVFFWYGVADSLWKSFASPEIGLQNYAAFLQSPAEMAVLRRTFLVSIGVTAVCLAFGYPYAYLMTVTTARLRTLLMVVVLIPFWTSMMVRTYAWVALLQNNGPLDRVFKSLGIGGLALIGTPGAIMIGITQILMPFMIMSLYANMVRIDRRLLDAADSLGASPAVAFVKVFVPMTVPGVVAGCTLVFVLSLGFYLAPVLLGSPQHAMLSQLIVQQVSQLLDFGRAGAMAGVLLALALSVVALGAVLARPAIERGYGENT</sequence>
<keyword evidence="6 8" id="KW-1133">Transmembrane helix</keyword>
<protein>
    <submittedName>
        <fullName evidence="10">ABC transporter permease</fullName>
    </submittedName>
</protein>
<dbReference type="InterPro" id="IPR000515">
    <property type="entry name" value="MetI-like"/>
</dbReference>
<evidence type="ECO:0000313" key="11">
    <source>
        <dbReference type="Proteomes" id="UP001595377"/>
    </source>
</evidence>
<keyword evidence="11" id="KW-1185">Reference proteome</keyword>
<evidence type="ECO:0000313" key="10">
    <source>
        <dbReference type="EMBL" id="MFC3073174.1"/>
    </source>
</evidence>
<evidence type="ECO:0000256" key="7">
    <source>
        <dbReference type="ARBA" id="ARBA00023136"/>
    </source>
</evidence>
<dbReference type="PANTHER" id="PTHR42929">
    <property type="entry name" value="INNER MEMBRANE ABC TRANSPORTER PERMEASE PROTEIN YDCU-RELATED-RELATED"/>
    <property type="match status" value="1"/>
</dbReference>
<dbReference type="CDD" id="cd06261">
    <property type="entry name" value="TM_PBP2"/>
    <property type="match status" value="1"/>
</dbReference>
<feature type="transmembrane region" description="Helical" evidence="8">
    <location>
        <begin position="62"/>
        <end position="81"/>
    </location>
</feature>
<feature type="transmembrane region" description="Helical" evidence="8">
    <location>
        <begin position="7"/>
        <end position="27"/>
    </location>
</feature>
<keyword evidence="3 8" id="KW-0813">Transport</keyword>
<organism evidence="10 11">
    <name type="scientific">Shinella pollutisoli</name>
    <dbReference type="NCBI Taxonomy" id="2250594"/>
    <lineage>
        <taxon>Bacteria</taxon>
        <taxon>Pseudomonadati</taxon>
        <taxon>Pseudomonadota</taxon>
        <taxon>Alphaproteobacteria</taxon>
        <taxon>Hyphomicrobiales</taxon>
        <taxon>Rhizobiaceae</taxon>
        <taxon>Shinella</taxon>
    </lineage>
</organism>
<proteinExistence type="inferred from homology"/>
<evidence type="ECO:0000256" key="8">
    <source>
        <dbReference type="RuleBase" id="RU363032"/>
    </source>
</evidence>
<reference evidence="11" key="1">
    <citation type="journal article" date="2019" name="Int. J. Syst. Evol. Microbiol.">
        <title>The Global Catalogue of Microorganisms (GCM) 10K type strain sequencing project: providing services to taxonomists for standard genome sequencing and annotation.</title>
        <authorList>
            <consortium name="The Broad Institute Genomics Platform"/>
            <consortium name="The Broad Institute Genome Sequencing Center for Infectious Disease"/>
            <person name="Wu L."/>
            <person name="Ma J."/>
        </authorList>
    </citation>
    <scope>NUCLEOTIDE SEQUENCE [LARGE SCALE GENOMIC DNA]</scope>
    <source>
        <strain evidence="11">KCTC 52677</strain>
    </source>
</reference>
<comment type="similarity">
    <text evidence="2">Belongs to the binding-protein-dependent transport system permease family. CysTW subfamily.</text>
</comment>
<evidence type="ECO:0000256" key="5">
    <source>
        <dbReference type="ARBA" id="ARBA00022692"/>
    </source>
</evidence>
<dbReference type="RefSeq" id="WP_257310991.1">
    <property type="nucleotide sequence ID" value="NZ_JANFDG010000001.1"/>
</dbReference>
<keyword evidence="4" id="KW-1003">Cell membrane</keyword>
<evidence type="ECO:0000256" key="4">
    <source>
        <dbReference type="ARBA" id="ARBA00022475"/>
    </source>
</evidence>
<evidence type="ECO:0000256" key="3">
    <source>
        <dbReference type="ARBA" id="ARBA00022448"/>
    </source>
</evidence>
<dbReference type="Pfam" id="PF00528">
    <property type="entry name" value="BPD_transp_1"/>
    <property type="match status" value="1"/>
</dbReference>
<evidence type="ECO:0000259" key="9">
    <source>
        <dbReference type="PROSITE" id="PS50928"/>
    </source>
</evidence>
<dbReference type="EMBL" id="JBHRSP010000015">
    <property type="protein sequence ID" value="MFC3073174.1"/>
    <property type="molecule type" value="Genomic_DNA"/>
</dbReference>
<evidence type="ECO:0000256" key="2">
    <source>
        <dbReference type="ARBA" id="ARBA00007069"/>
    </source>
</evidence>
<evidence type="ECO:0000256" key="6">
    <source>
        <dbReference type="ARBA" id="ARBA00022989"/>
    </source>
</evidence>
<comment type="caution">
    <text evidence="10">The sequence shown here is derived from an EMBL/GenBank/DDBJ whole genome shotgun (WGS) entry which is preliminary data.</text>
</comment>
<comment type="subcellular location">
    <subcellularLocation>
        <location evidence="1 8">Cell membrane</location>
        <topology evidence="1 8">Multi-pass membrane protein</topology>
    </subcellularLocation>
</comment>
<dbReference type="SUPFAM" id="SSF161098">
    <property type="entry name" value="MetI-like"/>
    <property type="match status" value="1"/>
</dbReference>
<keyword evidence="5 8" id="KW-0812">Transmembrane</keyword>
<dbReference type="Proteomes" id="UP001595377">
    <property type="component" value="Unassembled WGS sequence"/>
</dbReference>
<feature type="transmembrane region" description="Helical" evidence="8">
    <location>
        <begin position="93"/>
        <end position="114"/>
    </location>
</feature>
<dbReference type="PANTHER" id="PTHR42929:SF5">
    <property type="entry name" value="ABC TRANSPORTER PERMEASE PROTEIN"/>
    <property type="match status" value="1"/>
</dbReference>
<dbReference type="Gene3D" id="1.10.3720.10">
    <property type="entry name" value="MetI-like"/>
    <property type="match status" value="1"/>
</dbReference>
<name>A0ABV7DFB6_9HYPH</name>
<dbReference type="PROSITE" id="PS50928">
    <property type="entry name" value="ABC_TM1"/>
    <property type="match status" value="1"/>
</dbReference>